<protein>
    <recommendedName>
        <fullName evidence="4">YtxH-like protein</fullName>
    </recommendedName>
</protein>
<feature type="compositionally biased region" description="Low complexity" evidence="1">
    <location>
        <begin position="56"/>
        <end position="72"/>
    </location>
</feature>
<dbReference type="RefSeq" id="WP_068108828.1">
    <property type="nucleotide sequence ID" value="NZ_CP015079.1"/>
</dbReference>
<feature type="region of interest" description="Disordered" evidence="1">
    <location>
        <begin position="30"/>
        <end position="72"/>
    </location>
</feature>
<evidence type="ECO:0000313" key="3">
    <source>
        <dbReference type="Proteomes" id="UP000077868"/>
    </source>
</evidence>
<sequence>MKKIPMLLAAGAGYVLGARAGRERYEQIKSQASRVARDPRVQDATEKAKEKAGEVASDAADAARRQASSSTP</sequence>
<dbReference type="PATRIC" id="fig|1300347.3.peg.1980"/>
<evidence type="ECO:0000256" key="1">
    <source>
        <dbReference type="SAM" id="MobiDB-lite"/>
    </source>
</evidence>
<organism evidence="2 3">
    <name type="scientific">Nocardioides dokdonensis FR1436</name>
    <dbReference type="NCBI Taxonomy" id="1300347"/>
    <lineage>
        <taxon>Bacteria</taxon>
        <taxon>Bacillati</taxon>
        <taxon>Actinomycetota</taxon>
        <taxon>Actinomycetes</taxon>
        <taxon>Propionibacteriales</taxon>
        <taxon>Nocardioidaceae</taxon>
        <taxon>Nocardioides</taxon>
    </lineage>
</organism>
<dbReference type="OrthoDB" id="5125216at2"/>
<dbReference type="EMBL" id="CP015079">
    <property type="protein sequence ID" value="ANH38409.1"/>
    <property type="molecule type" value="Genomic_DNA"/>
</dbReference>
<gene>
    <name evidence="2" type="ORF">I601_1980</name>
</gene>
<dbReference type="AlphaFoldDB" id="A0A1A9GJE2"/>
<feature type="compositionally biased region" description="Basic and acidic residues" evidence="1">
    <location>
        <begin position="35"/>
        <end position="53"/>
    </location>
</feature>
<accession>A0A1A9GJE2</accession>
<proteinExistence type="predicted"/>
<dbReference type="KEGG" id="ndk:I601_1980"/>
<dbReference type="Proteomes" id="UP000077868">
    <property type="component" value="Chromosome"/>
</dbReference>
<name>A0A1A9GJE2_9ACTN</name>
<evidence type="ECO:0008006" key="4">
    <source>
        <dbReference type="Google" id="ProtNLM"/>
    </source>
</evidence>
<dbReference type="STRING" id="1300347.I601_1980"/>
<keyword evidence="3" id="KW-1185">Reference proteome</keyword>
<reference evidence="2 3" key="1">
    <citation type="submission" date="2016-03" db="EMBL/GenBank/DDBJ databases">
        <title>Complete genome sequence of a soil Actinobacterium, Nocardioides dokdonensis FR1436.</title>
        <authorList>
            <person name="Kwon S.-K."/>
            <person name="Kim K."/>
            <person name="Kim J.F."/>
        </authorList>
    </citation>
    <scope>NUCLEOTIDE SEQUENCE [LARGE SCALE GENOMIC DNA]</scope>
    <source>
        <strain evidence="2 3">FR1436</strain>
    </source>
</reference>
<evidence type="ECO:0000313" key="2">
    <source>
        <dbReference type="EMBL" id="ANH38409.1"/>
    </source>
</evidence>